<dbReference type="SUPFAM" id="SSF52540">
    <property type="entry name" value="P-loop containing nucleoside triphosphate hydrolases"/>
    <property type="match status" value="1"/>
</dbReference>
<dbReference type="Gene3D" id="1.10.10.10">
    <property type="entry name" value="Winged helix-like DNA-binding domain superfamily/Winged helix DNA-binding domain"/>
    <property type="match status" value="1"/>
</dbReference>
<dbReference type="SUPFAM" id="SSF48452">
    <property type="entry name" value="TPR-like"/>
    <property type="match status" value="1"/>
</dbReference>
<dbReference type="Pfam" id="PF17874">
    <property type="entry name" value="TPR_MalT"/>
    <property type="match status" value="1"/>
</dbReference>
<accession>A0ABU6PLU1</accession>
<evidence type="ECO:0000256" key="3">
    <source>
        <dbReference type="ARBA" id="ARBA00023163"/>
    </source>
</evidence>
<keyword evidence="1" id="KW-0805">Transcription regulation</keyword>
<sequence length="892" mass="99606">MTESILYTKLTIPPLRAKRVQRSRLIDRLNGGLHRKLTLVAASAGCGKTTLVSEWLSVGPRPAAWLSLDAGDNDPERFMTYLCAALGTVGADWGARMPGRIPAQPFQPEPMMTFIINEICAIRDPFVLVLDDYHVIESRLIREAVALLLERMPPQMHLVIASREEPELPIARLRVRDQITEARIADLRFTSSEASEFLREVMDLRLSEEDVSVLYFQTEGWIAGLQLAALSMQGQEDASSFVPSFHGSHRYVLDYLVDEVLRQQPADIQAFLLRTSILDRFCGPLCDALLYRHKDRMTVESAPSGQEILENLERANLFIVPLDHERRWYRYHHLFSELLQQRLRQSMNDSRKELEGIAELHVRASEWLEDQGLDLEAFRHAAAAHDLDRAGRLLEGNGMPLLFRGAVLPIVQWLDSLPGEEADARPTLGVMHASALLMVGRISGVEPRLQAAEKALRSSRQDDKARDLIGHIASIRATLAVSRHEADTIMSESLRALEYLHPDNLPVRTATTWALGYAYELQGDRAAAGKAYADALSESRKIGHLMITIMAMLGQGNMQRADNRLAAAADTYRGVLDLAGDPPLPAACEAYLGLARINYEWNDLGAAEHHAQFAVKLARQFEHLDRVVAAEVFLARLKLVKGDFGTASLLLSETEHSARERHFLNRIAGIAEVQALALLRQGNLAAAAELAQNHGLGIIQARVLLEKGKPSAAIEILNSLRGQADDKGWEDERIRIMVLQLLVLDAHGLQAKVRQLLFDVLGIAQSGGFIRTFLDEGKLMERLLRDAAAHGRMPEYLNRLLDAFAIQEAIDQGRDRNEHLAEIPPVPLIEALSDRELEILRLIAQGLSNQDISERLYLALSTVKGHNRNIFDKLQVKRRTEAVAHARKLGLL</sequence>
<name>A0ABU6PLU1_9BACL</name>
<dbReference type="PROSITE" id="PS00622">
    <property type="entry name" value="HTH_LUXR_1"/>
    <property type="match status" value="1"/>
</dbReference>
<organism evidence="5 6">
    <name type="scientific">Paenibacillus chibensis</name>
    <dbReference type="NCBI Taxonomy" id="59846"/>
    <lineage>
        <taxon>Bacteria</taxon>
        <taxon>Bacillati</taxon>
        <taxon>Bacillota</taxon>
        <taxon>Bacilli</taxon>
        <taxon>Bacillales</taxon>
        <taxon>Paenibacillaceae</taxon>
        <taxon>Paenibacillus</taxon>
    </lineage>
</organism>
<dbReference type="PRINTS" id="PR00038">
    <property type="entry name" value="HTHLUXR"/>
</dbReference>
<dbReference type="PANTHER" id="PTHR44688">
    <property type="entry name" value="DNA-BINDING TRANSCRIPTIONAL ACTIVATOR DEVR_DOSR"/>
    <property type="match status" value="1"/>
</dbReference>
<dbReference type="PANTHER" id="PTHR44688:SF25">
    <property type="entry name" value="HTH LUXR-TYPE DOMAIN-CONTAINING PROTEIN"/>
    <property type="match status" value="1"/>
</dbReference>
<protein>
    <submittedName>
        <fullName evidence="5">LuxR C-terminal-related transcriptional regulator</fullName>
    </submittedName>
</protein>
<reference evidence="5 6" key="1">
    <citation type="submission" date="2023-03" db="EMBL/GenBank/DDBJ databases">
        <title>Bacillus Genome Sequencing.</title>
        <authorList>
            <person name="Dunlap C."/>
        </authorList>
    </citation>
    <scope>NUCLEOTIDE SEQUENCE [LARGE SCALE GENOMIC DNA]</scope>
    <source>
        <strain evidence="5 6">NRS-52</strain>
    </source>
</reference>
<evidence type="ECO:0000313" key="6">
    <source>
        <dbReference type="Proteomes" id="UP001343257"/>
    </source>
</evidence>
<proteinExistence type="predicted"/>
<dbReference type="InterPro" id="IPR041617">
    <property type="entry name" value="TPR_MalT"/>
</dbReference>
<dbReference type="SUPFAM" id="SSF46894">
    <property type="entry name" value="C-terminal effector domain of the bipartite response regulators"/>
    <property type="match status" value="1"/>
</dbReference>
<keyword evidence="3" id="KW-0804">Transcription</keyword>
<dbReference type="InterPro" id="IPR016032">
    <property type="entry name" value="Sig_transdc_resp-reg_C-effctor"/>
</dbReference>
<evidence type="ECO:0000313" key="5">
    <source>
        <dbReference type="EMBL" id="MED5015835.1"/>
    </source>
</evidence>
<evidence type="ECO:0000259" key="4">
    <source>
        <dbReference type="PROSITE" id="PS50043"/>
    </source>
</evidence>
<dbReference type="Proteomes" id="UP001343257">
    <property type="component" value="Unassembled WGS sequence"/>
</dbReference>
<dbReference type="Pfam" id="PF00196">
    <property type="entry name" value="GerE"/>
    <property type="match status" value="1"/>
</dbReference>
<dbReference type="RefSeq" id="WP_328274575.1">
    <property type="nucleotide sequence ID" value="NZ_JARTLD010000002.1"/>
</dbReference>
<comment type="caution">
    <text evidence="5">The sequence shown here is derived from an EMBL/GenBank/DDBJ whole genome shotgun (WGS) entry which is preliminary data.</text>
</comment>
<dbReference type="InterPro" id="IPR000792">
    <property type="entry name" value="Tscrpt_reg_LuxR_C"/>
</dbReference>
<gene>
    <name evidence="5" type="ORF">P9847_00775</name>
</gene>
<dbReference type="SMART" id="SM00421">
    <property type="entry name" value="HTH_LUXR"/>
    <property type="match status" value="1"/>
</dbReference>
<dbReference type="PROSITE" id="PS50043">
    <property type="entry name" value="HTH_LUXR_2"/>
    <property type="match status" value="1"/>
</dbReference>
<keyword evidence="6" id="KW-1185">Reference proteome</keyword>
<dbReference type="Gene3D" id="1.25.40.10">
    <property type="entry name" value="Tetratricopeptide repeat domain"/>
    <property type="match status" value="1"/>
</dbReference>
<feature type="domain" description="HTH luxR-type" evidence="4">
    <location>
        <begin position="825"/>
        <end position="890"/>
    </location>
</feature>
<dbReference type="InterPro" id="IPR059106">
    <property type="entry name" value="WHD_MalT"/>
</dbReference>
<dbReference type="InterPro" id="IPR011990">
    <property type="entry name" value="TPR-like_helical_dom_sf"/>
</dbReference>
<dbReference type="CDD" id="cd06170">
    <property type="entry name" value="LuxR_C_like"/>
    <property type="match status" value="1"/>
</dbReference>
<dbReference type="Pfam" id="PF25873">
    <property type="entry name" value="WHD_MalT"/>
    <property type="match status" value="1"/>
</dbReference>
<dbReference type="InterPro" id="IPR027417">
    <property type="entry name" value="P-loop_NTPase"/>
</dbReference>
<keyword evidence="2" id="KW-0238">DNA-binding</keyword>
<evidence type="ECO:0000256" key="1">
    <source>
        <dbReference type="ARBA" id="ARBA00023015"/>
    </source>
</evidence>
<dbReference type="EMBL" id="JARTLD010000002">
    <property type="protein sequence ID" value="MED5015835.1"/>
    <property type="molecule type" value="Genomic_DNA"/>
</dbReference>
<evidence type="ECO:0000256" key="2">
    <source>
        <dbReference type="ARBA" id="ARBA00023125"/>
    </source>
</evidence>
<dbReference type="InterPro" id="IPR036388">
    <property type="entry name" value="WH-like_DNA-bd_sf"/>
</dbReference>